<gene>
    <name evidence="9" type="ORF">PG999_004726</name>
</gene>
<reference evidence="9 10" key="1">
    <citation type="submission" date="2023-01" db="EMBL/GenBank/DDBJ databases">
        <title>Analysis of 21 Apiospora genomes using comparative genomics revels a genus with tremendous synthesis potential of carbohydrate active enzymes and secondary metabolites.</title>
        <authorList>
            <person name="Sorensen T."/>
        </authorList>
    </citation>
    <scope>NUCLEOTIDE SEQUENCE [LARGE SCALE GENOMIC DNA]</scope>
    <source>
        <strain evidence="9 10">CBS 117206</strain>
    </source>
</reference>
<comment type="caution">
    <text evidence="9">The sequence shown here is derived from an EMBL/GenBank/DDBJ whole genome shotgun (WGS) entry which is preliminary data.</text>
</comment>
<evidence type="ECO:0000256" key="1">
    <source>
        <dbReference type="ARBA" id="ARBA00004123"/>
    </source>
</evidence>
<evidence type="ECO:0000256" key="4">
    <source>
        <dbReference type="ARBA" id="ARBA00022771"/>
    </source>
</evidence>
<dbReference type="PANTHER" id="PTHR40626:SF30">
    <property type="entry name" value="FINGER DOMAIN PROTEIN, PUTATIVE (AFU_ORTHOLOGUE AFUA_4G13600)-RELATED"/>
    <property type="match status" value="1"/>
</dbReference>
<feature type="compositionally biased region" description="Polar residues" evidence="7">
    <location>
        <begin position="342"/>
        <end position="353"/>
    </location>
</feature>
<keyword evidence="6" id="KW-0539">Nucleus</keyword>
<feature type="compositionally biased region" description="Basic and acidic residues" evidence="7">
    <location>
        <begin position="39"/>
        <end position="51"/>
    </location>
</feature>
<organism evidence="9 10">
    <name type="scientific">Apiospora kogelbergensis</name>
    <dbReference type="NCBI Taxonomy" id="1337665"/>
    <lineage>
        <taxon>Eukaryota</taxon>
        <taxon>Fungi</taxon>
        <taxon>Dikarya</taxon>
        <taxon>Ascomycota</taxon>
        <taxon>Pezizomycotina</taxon>
        <taxon>Sordariomycetes</taxon>
        <taxon>Xylariomycetidae</taxon>
        <taxon>Amphisphaeriales</taxon>
        <taxon>Apiosporaceae</taxon>
        <taxon>Apiospora</taxon>
    </lineage>
</organism>
<evidence type="ECO:0000313" key="10">
    <source>
        <dbReference type="Proteomes" id="UP001392437"/>
    </source>
</evidence>
<dbReference type="GO" id="GO:0000981">
    <property type="term" value="F:DNA-binding transcription factor activity, RNA polymerase II-specific"/>
    <property type="evidence" value="ECO:0007669"/>
    <property type="project" value="InterPro"/>
</dbReference>
<dbReference type="AlphaFoldDB" id="A0AAW0R038"/>
<feature type="region of interest" description="Disordered" evidence="7">
    <location>
        <begin position="904"/>
        <end position="927"/>
    </location>
</feature>
<keyword evidence="4" id="KW-0863">Zinc-finger</keyword>
<evidence type="ECO:0000256" key="6">
    <source>
        <dbReference type="ARBA" id="ARBA00023242"/>
    </source>
</evidence>
<evidence type="ECO:0000256" key="5">
    <source>
        <dbReference type="ARBA" id="ARBA00022833"/>
    </source>
</evidence>
<dbReference type="PANTHER" id="PTHR40626">
    <property type="entry name" value="MIP31509P"/>
    <property type="match status" value="1"/>
</dbReference>
<feature type="region of interest" description="Disordered" evidence="7">
    <location>
        <begin position="342"/>
        <end position="364"/>
    </location>
</feature>
<feature type="compositionally biased region" description="Gly residues" evidence="7">
    <location>
        <begin position="99"/>
        <end position="109"/>
    </location>
</feature>
<keyword evidence="3" id="KW-0677">Repeat</keyword>
<keyword evidence="2" id="KW-0479">Metal-binding</keyword>
<feature type="compositionally biased region" description="Polar residues" evidence="7">
    <location>
        <begin position="253"/>
        <end position="270"/>
    </location>
</feature>
<dbReference type="GO" id="GO:0008270">
    <property type="term" value="F:zinc ion binding"/>
    <property type="evidence" value="ECO:0007669"/>
    <property type="project" value="UniProtKB-KW"/>
</dbReference>
<protein>
    <recommendedName>
        <fullName evidence="8">Xylanolytic transcriptional activator regulatory domain-containing protein</fullName>
    </recommendedName>
</protein>
<dbReference type="InterPro" id="IPR007219">
    <property type="entry name" value="XnlR_reg_dom"/>
</dbReference>
<comment type="subcellular location">
    <subcellularLocation>
        <location evidence="1">Nucleus</location>
    </subcellularLocation>
</comment>
<accession>A0AAW0R038</accession>
<feature type="compositionally biased region" description="Low complexity" evidence="7">
    <location>
        <begin position="241"/>
        <end position="252"/>
    </location>
</feature>
<evidence type="ECO:0000256" key="7">
    <source>
        <dbReference type="SAM" id="MobiDB-lite"/>
    </source>
</evidence>
<feature type="domain" description="Xylanolytic transcriptional activator regulatory" evidence="8">
    <location>
        <begin position="501"/>
        <end position="756"/>
    </location>
</feature>
<dbReference type="EMBL" id="JAQQWP010000004">
    <property type="protein sequence ID" value="KAK8120606.1"/>
    <property type="molecule type" value="Genomic_DNA"/>
</dbReference>
<dbReference type="InterPro" id="IPR051059">
    <property type="entry name" value="VerF-like"/>
</dbReference>
<dbReference type="GO" id="GO:0005634">
    <property type="term" value="C:nucleus"/>
    <property type="evidence" value="ECO:0007669"/>
    <property type="project" value="UniProtKB-SubCell"/>
</dbReference>
<dbReference type="Pfam" id="PF04082">
    <property type="entry name" value="Fungal_trans"/>
    <property type="match status" value="1"/>
</dbReference>
<evidence type="ECO:0000256" key="2">
    <source>
        <dbReference type="ARBA" id="ARBA00022723"/>
    </source>
</evidence>
<dbReference type="GO" id="GO:0006351">
    <property type="term" value="P:DNA-templated transcription"/>
    <property type="evidence" value="ECO:0007669"/>
    <property type="project" value="InterPro"/>
</dbReference>
<keyword evidence="5" id="KW-0862">Zinc</keyword>
<name>A0AAW0R038_9PEZI</name>
<dbReference type="Proteomes" id="UP001392437">
    <property type="component" value="Unassembled WGS sequence"/>
</dbReference>
<feature type="compositionally biased region" description="Polar residues" evidence="7">
    <location>
        <begin position="914"/>
        <end position="925"/>
    </location>
</feature>
<dbReference type="GO" id="GO:0000978">
    <property type="term" value="F:RNA polymerase II cis-regulatory region sequence-specific DNA binding"/>
    <property type="evidence" value="ECO:0007669"/>
    <property type="project" value="InterPro"/>
</dbReference>
<sequence length="1068" mass="115562">MDTSSDDDQPLGHINTKDSPSSTNRSRDIYSASAYANTKEQDQRQPPDSTRRPPTPGLFTLPNTAASSSSSSPVLTSRPIPVAEASSSGVEDMNSMHRGYGGPGSGAAGGSSQPNRPMSAQPEPPVKLTPITGRVSRAKKGVPVHVCEICKPPKTFTRAEHLRRLDTRVGILAATELSTELICLLATRPDSMPKNPGLLPETLSVNIVFSEQEGDRASTSTGGRGGEDSRAPSVNSPDGFSTSHASSSMPSSEYATPYTTTHSHQGSSGDRGSYPPSSGGQQGQGDRSYVLESSAPHMPSGSPFTDFAAPRTPIYIVTEGLPSTTQHPNFDVPPGLHFDSSPWSGSGISTPSDGNGRHYRGYSPNSDLPMGGSFGYTPVSPGDTFDMPVAHPFGPTWLPSPHSHPYSQVIDPSLSSFPEDIYDPTAHHQNFTSVRSPTPPNVSSPVHSAESLVTLAPAIPDAQAMVSRHKDLAFSGILHGPAFLTALTLPRSTRDAIPAFLDIYWKRFDVLFPLVHRQSFEAAPNDVLRCAMAAVATQFLDGKDDRSHGYILHDIVSQEVKRVSAAPQRRANTSAPGSKQLSQAPQWSVQIMQAILLHEFFARFRGRKGAVRPSERFQNLYSRVSSLTSPISIFDSVTYSLFQDHLFSLVLLSPVSQWHPYSTSPLQVASPQVPDPMFGSPTPATTPEDRWVEWVEAEARRRMLAACFVLDVHTTMYHQLPLVHRFNTPCPPIPLTAASKDLWTARSAGDWEAIGAAGWLNNEPCVLSDHAVSVEKLASAPPMDNAIYLASEALRLPRSDNPTGLDRSKTIDPSVTGRISHYFGDSPTANTYLAIHYTPLHDLLAVSGESWLFARKITGPRDYLQHQNMLKAWNGSMQSAAATRFAAKALVAFLDNGNDYDDNDNFNHDDGNAASYTPSQTSARTPHSAMPSYLEWNKNDISDQWALYVNALICWAFGNPHSRATNKTAMSAPTTASNPNTRASENAINASKEVRQSEAAALTWLRTIAGLPRAEDVLAFRGQRHDAIAVVAMVRRRLQAEAAIGGKSKLLVDSCTVLSRLEEAATRA</sequence>
<evidence type="ECO:0000259" key="8">
    <source>
        <dbReference type="Pfam" id="PF04082"/>
    </source>
</evidence>
<evidence type="ECO:0000256" key="3">
    <source>
        <dbReference type="ARBA" id="ARBA00022737"/>
    </source>
</evidence>
<keyword evidence="10" id="KW-1185">Reference proteome</keyword>
<evidence type="ECO:0000313" key="9">
    <source>
        <dbReference type="EMBL" id="KAK8120606.1"/>
    </source>
</evidence>
<dbReference type="GO" id="GO:0000785">
    <property type="term" value="C:chromatin"/>
    <property type="evidence" value="ECO:0007669"/>
    <property type="project" value="TreeGrafter"/>
</dbReference>
<feature type="region of interest" description="Disordered" evidence="7">
    <location>
        <begin position="1"/>
        <end position="129"/>
    </location>
</feature>
<feature type="region of interest" description="Disordered" evidence="7">
    <location>
        <begin position="209"/>
        <end position="306"/>
    </location>
</feature>
<proteinExistence type="predicted"/>